<name>A0A127JVY4_9BURK</name>
<dbReference type="CDD" id="cd07302">
    <property type="entry name" value="CHD"/>
    <property type="match status" value="1"/>
</dbReference>
<dbReference type="PROSITE" id="PS50125">
    <property type="entry name" value="GUANYLATE_CYCLASE_2"/>
    <property type="match status" value="1"/>
</dbReference>
<evidence type="ECO:0000256" key="2">
    <source>
        <dbReference type="ARBA" id="ARBA00022840"/>
    </source>
</evidence>
<dbReference type="GO" id="GO:0005737">
    <property type="term" value="C:cytoplasm"/>
    <property type="evidence" value="ECO:0007669"/>
    <property type="project" value="TreeGrafter"/>
</dbReference>
<dbReference type="Gene3D" id="3.40.50.300">
    <property type="entry name" value="P-loop containing nucleotide triphosphate hydrolases"/>
    <property type="match status" value="1"/>
</dbReference>
<dbReference type="GO" id="GO:0009190">
    <property type="term" value="P:cyclic nucleotide biosynthetic process"/>
    <property type="evidence" value="ECO:0007669"/>
    <property type="project" value="InterPro"/>
</dbReference>
<gene>
    <name evidence="4" type="ORF">UC35_16050</name>
</gene>
<dbReference type="Gene3D" id="1.25.40.10">
    <property type="entry name" value="Tetratricopeptide repeat domain"/>
    <property type="match status" value="2"/>
</dbReference>
<dbReference type="SUPFAM" id="SSF52540">
    <property type="entry name" value="P-loop containing nucleoside triphosphate hydrolases"/>
    <property type="match status" value="1"/>
</dbReference>
<dbReference type="InterPro" id="IPR041664">
    <property type="entry name" value="AAA_16"/>
</dbReference>
<dbReference type="SUPFAM" id="SSF48452">
    <property type="entry name" value="TPR-like"/>
    <property type="match status" value="1"/>
</dbReference>
<reference evidence="4 5" key="1">
    <citation type="journal article" date="2014" name="Int. J. Syst. Evol. Microbiol.">
        <title>Ramlibacter solisilvae sp. nov., isolated from forest soil, and emended description of the genus Ramlibacter.</title>
        <authorList>
            <person name="Lee H.J."/>
            <person name="Lee S.H."/>
            <person name="Lee S.S."/>
            <person name="Lee J.S."/>
            <person name="Kim Y."/>
            <person name="Kim S.C."/>
            <person name="Jeon C.O."/>
        </authorList>
    </citation>
    <scope>NUCLEOTIDE SEQUENCE [LARGE SCALE GENOMIC DNA]</scope>
    <source>
        <strain evidence="4 5">5-10</strain>
    </source>
</reference>
<evidence type="ECO:0000313" key="5">
    <source>
        <dbReference type="Proteomes" id="UP000070433"/>
    </source>
</evidence>
<dbReference type="Gene3D" id="3.30.70.1230">
    <property type="entry name" value="Nucleotide cyclase"/>
    <property type="match status" value="1"/>
</dbReference>
<dbReference type="EMBL" id="CP010951">
    <property type="protein sequence ID" value="AMO24081.1"/>
    <property type="molecule type" value="Genomic_DNA"/>
</dbReference>
<keyword evidence="2" id="KW-0067">ATP-binding</keyword>
<evidence type="ECO:0000259" key="3">
    <source>
        <dbReference type="PROSITE" id="PS50125"/>
    </source>
</evidence>
<keyword evidence="5" id="KW-1185">Reference proteome</keyword>
<dbReference type="PANTHER" id="PTHR16305:SF28">
    <property type="entry name" value="GUANYLATE CYCLASE DOMAIN-CONTAINING PROTEIN"/>
    <property type="match status" value="1"/>
</dbReference>
<proteinExistence type="predicted"/>
<dbReference type="PANTHER" id="PTHR16305">
    <property type="entry name" value="TESTICULAR SOLUBLE ADENYLYL CYCLASE"/>
    <property type="match status" value="1"/>
</dbReference>
<evidence type="ECO:0000256" key="1">
    <source>
        <dbReference type="ARBA" id="ARBA00022741"/>
    </source>
</evidence>
<dbReference type="InterPro" id="IPR027417">
    <property type="entry name" value="P-loop_NTPase"/>
</dbReference>
<accession>A0A127JVY4</accession>
<dbReference type="InterPro" id="IPR011990">
    <property type="entry name" value="TPR-like_helical_dom_sf"/>
</dbReference>
<dbReference type="SUPFAM" id="SSF55073">
    <property type="entry name" value="Nucleotide cyclase"/>
    <property type="match status" value="1"/>
</dbReference>
<dbReference type="Proteomes" id="UP000070433">
    <property type="component" value="Chromosome"/>
</dbReference>
<dbReference type="GO" id="GO:0004016">
    <property type="term" value="F:adenylate cyclase activity"/>
    <property type="evidence" value="ECO:0007669"/>
    <property type="project" value="UniProtKB-ARBA"/>
</dbReference>
<dbReference type="GO" id="GO:0035556">
    <property type="term" value="P:intracellular signal transduction"/>
    <property type="evidence" value="ECO:0007669"/>
    <property type="project" value="InterPro"/>
</dbReference>
<organism evidence="4 5">
    <name type="scientific">Ramlibacter tataouinensis</name>
    <dbReference type="NCBI Taxonomy" id="94132"/>
    <lineage>
        <taxon>Bacteria</taxon>
        <taxon>Pseudomonadati</taxon>
        <taxon>Pseudomonadota</taxon>
        <taxon>Betaproteobacteria</taxon>
        <taxon>Burkholderiales</taxon>
        <taxon>Comamonadaceae</taxon>
        <taxon>Ramlibacter</taxon>
    </lineage>
</organism>
<dbReference type="SMART" id="SM00044">
    <property type="entry name" value="CYCc"/>
    <property type="match status" value="1"/>
</dbReference>
<dbReference type="GO" id="GO:0005524">
    <property type="term" value="F:ATP binding"/>
    <property type="evidence" value="ECO:0007669"/>
    <property type="project" value="UniProtKB-KW"/>
</dbReference>
<dbReference type="InterPro" id="IPR029787">
    <property type="entry name" value="Nucleotide_cyclase"/>
</dbReference>
<evidence type="ECO:0000313" key="4">
    <source>
        <dbReference type="EMBL" id="AMO24081.1"/>
    </source>
</evidence>
<dbReference type="Pfam" id="PF00211">
    <property type="entry name" value="Guanylate_cyc"/>
    <property type="match status" value="1"/>
</dbReference>
<dbReference type="InterPro" id="IPR001054">
    <property type="entry name" value="A/G_cyclase"/>
</dbReference>
<protein>
    <recommendedName>
        <fullName evidence="3">Guanylate cyclase domain-containing protein</fullName>
    </recommendedName>
</protein>
<keyword evidence="1" id="KW-0547">Nucleotide-binding</keyword>
<dbReference type="PATRIC" id="fig|94132.3.peg.3271"/>
<sequence>MLAQADSLVLSLTDSRQLARLAWVAGAGATLESLRRDLQACVEHAAADPLALGRHDVAAAWCGLGRSLWSGLLPGTIASALRAAAPRHLSLQLDRSLAWVPWELAFDGESFLGETWCLARQVVADTSPPPPGHTVARQGPLKVLVLAGDAVHAERGAPTRELIARLRAMEGAAISAASTLDVRRDELTGLVLSSDVVHYVGPVHGSAGVHAAPAWRDGEPFDVAVLAEFTPAPQLLIMQDTADEAGRQGLQRVAIRACHAGVAALVFSSTATGQHTLEFSAATYAGLLQGSSLAEAVRAARVALHQQRGIAPVAMLRSELYGDGTAIVFTPDRHRRAEDNLRQVTVMSIDLVESTRLLGTLGAERYSELLAQYHRQSISILRAHGGMPDAPQGDDGYMCYFGVPVAREDAAPQALQAGFELIDAMQALGLRVRVGVCTGEVVVRDGQPVGAAIHFAARLQSIAAPGTMVVGDATRRIVRDRFRFEPLERMHPLKGFDHPEPLFRALGPAAASIKTDADAAKLAPRMAPFVGRQAELAALDDHWAAVRSGTLRLVRIVGEAGIGKSRLVRELKRTLAEQGHEVFECRCAPEHANSSFQPLINSLRAQLHIGATDPDAANLARLRRLVSGVDLIDEGAFALLADLLGLATPTRHPALDLSAERRRQMTVDLLVALGKRRARDTAACIVLEDAHWVDPSTAEVLNRLAHAARAQPLLIVVTARSDADSVWHPRAPVHEMVLRGLSPHMSRSLVHGVCGDQRLSSEMVHLIAARADGVPLFIEESARMAVERGAAAYAGASTVPPVPATILDLLTARLDGLGNAKHVAQVGGTIGREFPRALLQAVLQHPDSPVATGELEPLLATLQRSGMLLGRDEGDDTRYTFKHALMRDAAYRSLLARDRSRLHQVIAGVIGEQFRELGERQPELLAFHYTEAGLDAEALRCWEIAARQAASRSAQVEAIAHVNSALAVLLHMPPGEARDRQELRLQLLLAARLIATHGYGAERVERAYTRAMELANSLGDEAAMMRVLRGLEGYHFMRADFAKAKAYVLDAASRVDTGNAIHRIQTQWALANVVMHQGEMEAAVKQMDDCLAQYERLEHRPDSVQDPGVMCLCYSGWSMWQLGFPDQALQRVTRVVQMAERLKHSFSLGEAYGFRAAVQNFRGEFRDALESAERAVAICEDGGFVVWLAHARVMRGRAMAGLGDAAAGVEEMRQGYELWAATGAVVTTPFYLTMRAEGLALCGRRDEAMALLQQARGIVERTGERYYEAEILRQIGVLTLQGTQPSSTEYAAEAERWMLQALQCAQSRRMLSLRLRAAMDLADFWVAQGRPLQAAEVLRPAYESITEGRATRDLVDARRRLEQLGIVDPR</sequence>
<feature type="domain" description="Guanylate cyclase" evidence="3">
    <location>
        <begin position="345"/>
        <end position="460"/>
    </location>
</feature>
<dbReference type="Pfam" id="PF13191">
    <property type="entry name" value="AAA_16"/>
    <property type="match status" value="1"/>
</dbReference>